<dbReference type="AlphaFoldDB" id="A0A4Z0YPU8"/>
<feature type="transmembrane region" description="Helical" evidence="7">
    <location>
        <begin position="115"/>
        <end position="142"/>
    </location>
</feature>
<keyword evidence="3 7" id="KW-1133">Transmembrane helix</keyword>
<feature type="transmembrane region" description="Helical" evidence="7">
    <location>
        <begin position="154"/>
        <end position="180"/>
    </location>
</feature>
<dbReference type="STRING" id="37992.A0A4Z0YPU8"/>
<dbReference type="OrthoDB" id="444631at2759"/>
<reference evidence="9 10" key="1">
    <citation type="submission" date="2019-03" db="EMBL/GenBank/DDBJ databases">
        <title>Draft genome sequence of Xylaria hypoxylon DSM 108379, a ubiquitous saprotrophic-parasitic fungi on hardwood.</title>
        <authorList>
            <person name="Buettner E."/>
            <person name="Leonhardt S."/>
            <person name="Gebauer A.M."/>
            <person name="Liers C."/>
            <person name="Hofrichter M."/>
            <person name="Kellner H."/>
        </authorList>
    </citation>
    <scope>NUCLEOTIDE SEQUENCE [LARGE SCALE GENOMIC DNA]</scope>
    <source>
        <strain evidence="9 10">DSM 108379</strain>
    </source>
</reference>
<feature type="domain" description="Rhodopsin" evidence="8">
    <location>
        <begin position="59"/>
        <end position="295"/>
    </location>
</feature>
<accession>A0A4Z0YPU8</accession>
<dbReference type="Proteomes" id="UP000297716">
    <property type="component" value="Unassembled WGS sequence"/>
</dbReference>
<evidence type="ECO:0000313" key="9">
    <source>
        <dbReference type="EMBL" id="TGJ78622.1"/>
    </source>
</evidence>
<dbReference type="InterPro" id="IPR049326">
    <property type="entry name" value="Rhodopsin_dom_fungi"/>
</dbReference>
<evidence type="ECO:0000256" key="6">
    <source>
        <dbReference type="SAM" id="MobiDB-lite"/>
    </source>
</evidence>
<name>A0A4Z0YPU8_9PEZI</name>
<evidence type="ECO:0000256" key="3">
    <source>
        <dbReference type="ARBA" id="ARBA00022989"/>
    </source>
</evidence>
<evidence type="ECO:0000313" key="10">
    <source>
        <dbReference type="Proteomes" id="UP000297716"/>
    </source>
</evidence>
<keyword evidence="4 7" id="KW-0472">Membrane</keyword>
<evidence type="ECO:0000256" key="1">
    <source>
        <dbReference type="ARBA" id="ARBA00004141"/>
    </source>
</evidence>
<keyword evidence="2 7" id="KW-0812">Transmembrane</keyword>
<gene>
    <name evidence="9" type="ORF">E0Z10_g10142</name>
</gene>
<dbReference type="GO" id="GO:0016020">
    <property type="term" value="C:membrane"/>
    <property type="evidence" value="ECO:0007669"/>
    <property type="project" value="UniProtKB-SubCell"/>
</dbReference>
<evidence type="ECO:0000256" key="5">
    <source>
        <dbReference type="ARBA" id="ARBA00038359"/>
    </source>
</evidence>
<dbReference type="PANTHER" id="PTHR33048">
    <property type="entry name" value="PTH11-LIKE INTEGRAL MEMBRANE PROTEIN (AFU_ORTHOLOGUE AFUA_5G11245)"/>
    <property type="match status" value="1"/>
</dbReference>
<feature type="transmembrane region" description="Helical" evidence="7">
    <location>
        <begin position="41"/>
        <end position="63"/>
    </location>
</feature>
<evidence type="ECO:0000259" key="8">
    <source>
        <dbReference type="Pfam" id="PF20684"/>
    </source>
</evidence>
<proteinExistence type="inferred from homology"/>
<comment type="subcellular location">
    <subcellularLocation>
        <location evidence="1">Membrane</location>
        <topology evidence="1">Multi-pass membrane protein</topology>
    </subcellularLocation>
</comment>
<dbReference type="InterPro" id="IPR052337">
    <property type="entry name" value="SAT4-like"/>
</dbReference>
<dbReference type="EMBL" id="SKBN01000367">
    <property type="protein sequence ID" value="TGJ78622.1"/>
    <property type="molecule type" value="Genomic_DNA"/>
</dbReference>
<dbReference type="PANTHER" id="PTHR33048:SF146">
    <property type="entry name" value="INTEGRAL MEMBRANE PROTEIN"/>
    <property type="match status" value="1"/>
</dbReference>
<feature type="region of interest" description="Disordered" evidence="6">
    <location>
        <begin position="318"/>
        <end position="340"/>
    </location>
</feature>
<sequence>MSVNWYSLQPAQQQAILDGPALPPPPGILSNFDDPANMNSLTLAVISAAVVLGTLAVLIRVYAKVISARRARLEDYLGLIAFAAYVAHAWSVIALTKRPGMFVHQWDVHFRDEMYWAQILNLLRAFYFLTLGFGKVAILLEWTRIFVPQPDRNLFFWLCHVMIATNVALYVATIPITFLICIPPEASWNPFIPGKCINRWAADISTFTFHLVTDILTFLLPQRVIFSLNMPMSQRVGVSLVFSLGLLTCICAAARVYSIATIDYYGDVVYKVSAIILWGIAETTAILLVFCAPAAPKAFLGDRGLVTLLSRPLQSLIHKPSGSDASRSLEHSNSSRKPKQIKGFYSQLEERDAMQLQTINAEDHQAAQETGNNQATGIMKTTNLLVQEETVANAKGQWLDQQHSWMREHK</sequence>
<keyword evidence="10" id="KW-1185">Reference proteome</keyword>
<protein>
    <recommendedName>
        <fullName evidence="8">Rhodopsin domain-containing protein</fullName>
    </recommendedName>
</protein>
<evidence type="ECO:0000256" key="7">
    <source>
        <dbReference type="SAM" id="Phobius"/>
    </source>
</evidence>
<feature type="transmembrane region" description="Helical" evidence="7">
    <location>
        <begin position="75"/>
        <end position="95"/>
    </location>
</feature>
<evidence type="ECO:0000256" key="4">
    <source>
        <dbReference type="ARBA" id="ARBA00023136"/>
    </source>
</evidence>
<feature type="transmembrane region" description="Helical" evidence="7">
    <location>
        <begin position="240"/>
        <end position="260"/>
    </location>
</feature>
<organism evidence="9 10">
    <name type="scientific">Xylaria hypoxylon</name>
    <dbReference type="NCBI Taxonomy" id="37992"/>
    <lineage>
        <taxon>Eukaryota</taxon>
        <taxon>Fungi</taxon>
        <taxon>Dikarya</taxon>
        <taxon>Ascomycota</taxon>
        <taxon>Pezizomycotina</taxon>
        <taxon>Sordariomycetes</taxon>
        <taxon>Xylariomycetidae</taxon>
        <taxon>Xylariales</taxon>
        <taxon>Xylariaceae</taxon>
        <taxon>Xylaria</taxon>
    </lineage>
</organism>
<comment type="similarity">
    <text evidence="5">Belongs to the SAT4 family.</text>
</comment>
<evidence type="ECO:0000256" key="2">
    <source>
        <dbReference type="ARBA" id="ARBA00022692"/>
    </source>
</evidence>
<comment type="caution">
    <text evidence="9">The sequence shown here is derived from an EMBL/GenBank/DDBJ whole genome shotgun (WGS) entry which is preliminary data.</text>
</comment>
<feature type="transmembrane region" description="Helical" evidence="7">
    <location>
        <begin position="272"/>
        <end position="295"/>
    </location>
</feature>
<dbReference type="Pfam" id="PF20684">
    <property type="entry name" value="Fung_rhodopsin"/>
    <property type="match status" value="1"/>
</dbReference>